<accession>A0A858RL70</accession>
<sequence length="278" mass="30077">MKAFFLLIASVTLASAAPVVQRDLPYAGKQSNPLQALDLYLPAEKSPKPRPIFILIHGGGWSAGDKANSHFVDPKTSWLVDGGYLVASINYRLAPAVKHPGQVEDVCRAIAWMQKHAAKYGGDPERIYLLGHSAGAQLAALAAVDAPRLEAAGVAPKSIRGVVLLDGAGYDIPLQYAPMREGSLMEKMYRHAFTDDPEKQRDASPVHRITDDPPPFLILFVARRPDSKRQSHLLAEALIAKGGKAKVLPVDKTHGTINADCGKPDDPVTKAINAFLRR</sequence>
<dbReference type="InterPro" id="IPR029058">
    <property type="entry name" value="AB_hydrolase_fold"/>
</dbReference>
<feature type="chain" id="PRO_5032630429" evidence="2">
    <location>
        <begin position="17"/>
        <end position="278"/>
    </location>
</feature>
<reference evidence="4 5" key="1">
    <citation type="submission" date="2020-04" db="EMBL/GenBank/DDBJ databases">
        <title>Luteolibacter sp. G-1-1-1 isolated from soil.</title>
        <authorList>
            <person name="Dahal R.H."/>
        </authorList>
    </citation>
    <scope>NUCLEOTIDE SEQUENCE [LARGE SCALE GENOMIC DNA]</scope>
    <source>
        <strain evidence="4 5">G-1-1-1</strain>
    </source>
</reference>
<gene>
    <name evidence="4" type="ORF">HHL09_15905</name>
</gene>
<dbReference type="SUPFAM" id="SSF53474">
    <property type="entry name" value="alpha/beta-Hydrolases"/>
    <property type="match status" value="1"/>
</dbReference>
<dbReference type="Proteomes" id="UP000501812">
    <property type="component" value="Chromosome"/>
</dbReference>
<evidence type="ECO:0000313" key="4">
    <source>
        <dbReference type="EMBL" id="QJE97208.1"/>
    </source>
</evidence>
<evidence type="ECO:0000256" key="2">
    <source>
        <dbReference type="SAM" id="SignalP"/>
    </source>
</evidence>
<name>A0A858RL70_9BACT</name>
<keyword evidence="1 4" id="KW-0378">Hydrolase</keyword>
<dbReference type="AlphaFoldDB" id="A0A858RL70"/>
<dbReference type="InterPro" id="IPR050300">
    <property type="entry name" value="GDXG_lipolytic_enzyme"/>
</dbReference>
<dbReference type="KEGG" id="luo:HHL09_15905"/>
<keyword evidence="2" id="KW-0732">Signal</keyword>
<dbReference type="GO" id="GO:0016787">
    <property type="term" value="F:hydrolase activity"/>
    <property type="evidence" value="ECO:0007669"/>
    <property type="project" value="UniProtKB-KW"/>
</dbReference>
<dbReference type="EMBL" id="CP051774">
    <property type="protein sequence ID" value="QJE97208.1"/>
    <property type="molecule type" value="Genomic_DNA"/>
</dbReference>
<proteinExistence type="predicted"/>
<dbReference type="RefSeq" id="WP_169455608.1">
    <property type="nucleotide sequence ID" value="NZ_CP051774.1"/>
</dbReference>
<protein>
    <submittedName>
        <fullName evidence="4">Alpha/beta hydrolase</fullName>
    </submittedName>
</protein>
<evidence type="ECO:0000259" key="3">
    <source>
        <dbReference type="Pfam" id="PF20434"/>
    </source>
</evidence>
<dbReference type="PANTHER" id="PTHR48081">
    <property type="entry name" value="AB HYDROLASE SUPERFAMILY PROTEIN C4A8.06C"/>
    <property type="match status" value="1"/>
</dbReference>
<organism evidence="4 5">
    <name type="scientific">Luteolibacter luteus</name>
    <dbReference type="NCBI Taxonomy" id="2728835"/>
    <lineage>
        <taxon>Bacteria</taxon>
        <taxon>Pseudomonadati</taxon>
        <taxon>Verrucomicrobiota</taxon>
        <taxon>Verrucomicrobiia</taxon>
        <taxon>Verrucomicrobiales</taxon>
        <taxon>Verrucomicrobiaceae</taxon>
        <taxon>Luteolibacter</taxon>
    </lineage>
</organism>
<dbReference type="Pfam" id="PF20434">
    <property type="entry name" value="BD-FAE"/>
    <property type="match status" value="1"/>
</dbReference>
<evidence type="ECO:0000313" key="5">
    <source>
        <dbReference type="Proteomes" id="UP000501812"/>
    </source>
</evidence>
<dbReference type="PANTHER" id="PTHR48081:SF33">
    <property type="entry name" value="KYNURENINE FORMAMIDASE"/>
    <property type="match status" value="1"/>
</dbReference>
<dbReference type="Gene3D" id="3.40.50.1820">
    <property type="entry name" value="alpha/beta hydrolase"/>
    <property type="match status" value="1"/>
</dbReference>
<feature type="signal peptide" evidence="2">
    <location>
        <begin position="1"/>
        <end position="16"/>
    </location>
</feature>
<feature type="domain" description="BD-FAE-like" evidence="3">
    <location>
        <begin position="37"/>
        <end position="221"/>
    </location>
</feature>
<dbReference type="InterPro" id="IPR049492">
    <property type="entry name" value="BD-FAE-like_dom"/>
</dbReference>
<keyword evidence="5" id="KW-1185">Reference proteome</keyword>
<evidence type="ECO:0000256" key="1">
    <source>
        <dbReference type="ARBA" id="ARBA00022801"/>
    </source>
</evidence>